<feature type="compositionally biased region" description="Polar residues" evidence="1">
    <location>
        <begin position="12"/>
        <end position="28"/>
    </location>
</feature>
<evidence type="ECO:0000313" key="2">
    <source>
        <dbReference type="EMBL" id="MBX54782.1"/>
    </source>
</evidence>
<name>A0A2P2PJB5_RHIMU</name>
<dbReference type="InterPro" id="IPR053284">
    <property type="entry name" value="RGS1-HXK1_interactor"/>
</dbReference>
<proteinExistence type="predicted"/>
<reference evidence="2" key="1">
    <citation type="submission" date="2018-02" db="EMBL/GenBank/DDBJ databases">
        <title>Rhizophora mucronata_Transcriptome.</title>
        <authorList>
            <person name="Meera S.P."/>
            <person name="Sreeshan A."/>
            <person name="Augustine A."/>
        </authorList>
    </citation>
    <scope>NUCLEOTIDE SEQUENCE</scope>
    <source>
        <tissue evidence="2">Leaf</tissue>
    </source>
</reference>
<feature type="region of interest" description="Disordered" evidence="1">
    <location>
        <begin position="1"/>
        <end position="39"/>
    </location>
</feature>
<dbReference type="PANTHER" id="PTHR34554">
    <property type="entry name" value="RGS1-HXK1-INTERACTING PROTEIN 1"/>
    <property type="match status" value="1"/>
</dbReference>
<dbReference type="EMBL" id="GGEC01074298">
    <property type="protein sequence ID" value="MBX54782.1"/>
    <property type="molecule type" value="Transcribed_RNA"/>
</dbReference>
<dbReference type="PANTHER" id="PTHR34554:SF2">
    <property type="entry name" value="RGS1-HXK1-INTERACTING PROTEIN 1"/>
    <property type="match status" value="1"/>
</dbReference>
<protein>
    <submittedName>
        <fullName evidence="2">Uncharacterized protein MANES_03G086300</fullName>
    </submittedName>
</protein>
<accession>A0A2P2PJB5</accession>
<evidence type="ECO:0000256" key="1">
    <source>
        <dbReference type="SAM" id="MobiDB-lite"/>
    </source>
</evidence>
<organism evidence="2">
    <name type="scientific">Rhizophora mucronata</name>
    <name type="common">Asiatic mangrove</name>
    <dbReference type="NCBI Taxonomy" id="61149"/>
    <lineage>
        <taxon>Eukaryota</taxon>
        <taxon>Viridiplantae</taxon>
        <taxon>Streptophyta</taxon>
        <taxon>Embryophyta</taxon>
        <taxon>Tracheophyta</taxon>
        <taxon>Spermatophyta</taxon>
        <taxon>Magnoliopsida</taxon>
        <taxon>eudicotyledons</taxon>
        <taxon>Gunneridae</taxon>
        <taxon>Pentapetalae</taxon>
        <taxon>rosids</taxon>
        <taxon>fabids</taxon>
        <taxon>Malpighiales</taxon>
        <taxon>Rhizophoraceae</taxon>
        <taxon>Rhizophora</taxon>
    </lineage>
</organism>
<dbReference type="AlphaFoldDB" id="A0A2P2PJB5"/>
<sequence>MAEAKEAENQKGYGSSNSNADPNTNINTGSGGGGVIRRQSNWLETESLEDLRRRTLSLFRSSSFQSQDHVPRDALARFKTYEHALFTKIKEELTSASEHPGAAIGIAVTAGLLLMRGPRKFLFRHTFGRFQSEEAQFLKAEKNLKEFNLSVDLMKKESSKLLERAALAEKDMKHGLTELMAAGNEIHRLAKSVYKTETKAADLMDELRETPGREALKLRVEVASMASLLKQQRLMLNKRILKISELGVPV</sequence>